<feature type="binding site" evidence="7">
    <location>
        <begin position="295"/>
        <end position="298"/>
    </location>
    <ligand>
        <name>ATP</name>
        <dbReference type="ChEBI" id="CHEBI:30616"/>
    </ligand>
</feature>
<dbReference type="WBParaSite" id="ASIM_0001104501-mRNA-1">
    <property type="protein sequence ID" value="ASIM_0001104501-mRNA-1"/>
    <property type="gene ID" value="ASIM_0001104501"/>
</dbReference>
<gene>
    <name evidence="10" type="ORF">ASIM_LOCUS10603</name>
</gene>
<protein>
    <submittedName>
        <fullName evidence="12">Fam20C domain-containing protein</fullName>
    </submittedName>
</protein>
<dbReference type="GO" id="GO:0046872">
    <property type="term" value="F:metal ion binding"/>
    <property type="evidence" value="ECO:0007669"/>
    <property type="project" value="UniProtKB-KW"/>
</dbReference>
<comment type="cofactor">
    <cofactor evidence="8">
        <name>Mn(2+)</name>
        <dbReference type="ChEBI" id="CHEBI:29035"/>
    </cofactor>
</comment>
<organism evidence="12">
    <name type="scientific">Anisakis simplex</name>
    <name type="common">Herring worm</name>
    <dbReference type="NCBI Taxonomy" id="6269"/>
    <lineage>
        <taxon>Eukaryota</taxon>
        <taxon>Metazoa</taxon>
        <taxon>Ecdysozoa</taxon>
        <taxon>Nematoda</taxon>
        <taxon>Chromadorea</taxon>
        <taxon>Rhabditida</taxon>
        <taxon>Spirurina</taxon>
        <taxon>Ascaridomorpha</taxon>
        <taxon>Ascaridoidea</taxon>
        <taxon>Anisakidae</taxon>
        <taxon>Anisakis</taxon>
        <taxon>Anisakis simplex complex</taxon>
    </lineage>
</organism>
<keyword evidence="8" id="KW-0479">Metal-binding</keyword>
<name>A0A0M3JSS2_ANISI</name>
<keyword evidence="4" id="KW-1015">Disulfide bond</keyword>
<proteinExistence type="inferred from homology"/>
<dbReference type="Pfam" id="PF06702">
    <property type="entry name" value="Fam20C"/>
    <property type="match status" value="1"/>
</dbReference>
<dbReference type="PANTHER" id="PTHR12450">
    <property type="entry name" value="DENTIN MATRIX PROTEIN 4 PROTEIN FAM20"/>
    <property type="match status" value="1"/>
</dbReference>
<evidence type="ECO:0000256" key="4">
    <source>
        <dbReference type="ARBA" id="ARBA00023157"/>
    </source>
</evidence>
<feature type="binding site" evidence="8">
    <location>
        <position position="213"/>
    </location>
    <ligand>
        <name>Mn(2+)</name>
        <dbReference type="ChEBI" id="CHEBI:29035"/>
    </ligand>
</feature>
<keyword evidence="3" id="KW-0333">Golgi apparatus</keyword>
<evidence type="ECO:0000256" key="3">
    <source>
        <dbReference type="ARBA" id="ARBA00023034"/>
    </source>
</evidence>
<dbReference type="GO" id="GO:0004674">
    <property type="term" value="F:protein serine/threonine kinase activity"/>
    <property type="evidence" value="ECO:0007669"/>
    <property type="project" value="TreeGrafter"/>
</dbReference>
<accession>A0A0M3JSS2</accession>
<keyword evidence="7" id="KW-0067">ATP-binding</keyword>
<dbReference type="InterPro" id="IPR009581">
    <property type="entry name" value="FAM20_C"/>
</dbReference>
<dbReference type="GO" id="GO:0005794">
    <property type="term" value="C:Golgi apparatus"/>
    <property type="evidence" value="ECO:0007669"/>
    <property type="project" value="UniProtKB-SubCell"/>
</dbReference>
<comment type="similarity">
    <text evidence="2">Belongs to the FAM20 family.</text>
</comment>
<evidence type="ECO:0000259" key="9">
    <source>
        <dbReference type="Pfam" id="PF06702"/>
    </source>
</evidence>
<feature type="binding site" evidence="7">
    <location>
        <position position="213"/>
    </location>
    <ligand>
        <name>ATP</name>
        <dbReference type="ChEBI" id="CHEBI:30616"/>
    </ligand>
</feature>
<sequence length="498" mass="57717">MRIYLKRITLFFLAAFCTTLVLLSIPKSVSHTDWERESRLGRFTRPNVHINRGEHFESQPAPPSLHISGDLQLVNKYTGFSDREIDNLLVQRLENYVNELDVDAMIANECKNNETLRTFWLRTKGADVPQRDSWERFYADIGSCDLYRNEEVLNNLLHELNTLPIKNVAIMEGGTQVKLILTFDNDEQAVFKPMRFGRDYETDPNHFYFSDFERHHAEIATFHLDKILGFRRAVPTVGRILNMTTELHDKAEKRLKKTFFISPAKNQCFVSKCDYYCDTTHAICGLPDMKEGSVQVFLPDENNVPRKHNKSPYRRTYSKRNQIAEWQQNMQFCTSKVKTKKQYAHGRRLLDLIDLHIMDYLIGNQDRHHFESFAVFGDAPSYAIHLDNGRAFGRTDVDDEDIILPLRQCCVVRPSTLRTLLKYYKGPVSLTEALHQSMSNDPVAPILATKHYPAMERRLHSIMEYVDECIKKHPGGIKGVVMAEYHSNVSLSFCSMPE</sequence>
<dbReference type="PANTHER" id="PTHR12450:SF22">
    <property type="entry name" value="EXTRACELLULAR SERINE_THREONINE PROTEIN CG31145"/>
    <property type="match status" value="1"/>
</dbReference>
<evidence type="ECO:0000313" key="12">
    <source>
        <dbReference type="WBParaSite" id="ASIM_0001104501-mRNA-1"/>
    </source>
</evidence>
<evidence type="ECO:0000256" key="2">
    <source>
        <dbReference type="ARBA" id="ARBA00006557"/>
    </source>
</evidence>
<comment type="subcellular location">
    <subcellularLocation>
        <location evidence="1">Golgi apparatus</location>
    </subcellularLocation>
</comment>
<evidence type="ECO:0000256" key="7">
    <source>
        <dbReference type="PIRSR" id="PIRSR624869-2"/>
    </source>
</evidence>
<feature type="binding site" evidence="7">
    <location>
        <position position="387"/>
    </location>
    <ligand>
        <name>ATP</name>
        <dbReference type="ChEBI" id="CHEBI:30616"/>
    </ligand>
</feature>
<keyword evidence="7" id="KW-0547">Nucleotide-binding</keyword>
<dbReference type="AlphaFoldDB" id="A0A0M3JSS2"/>
<evidence type="ECO:0000256" key="1">
    <source>
        <dbReference type="ARBA" id="ARBA00004555"/>
    </source>
</evidence>
<dbReference type="OrthoDB" id="8583677at2759"/>
<dbReference type="Proteomes" id="UP000267096">
    <property type="component" value="Unassembled WGS sequence"/>
</dbReference>
<evidence type="ECO:0000313" key="11">
    <source>
        <dbReference type="Proteomes" id="UP000267096"/>
    </source>
</evidence>
<evidence type="ECO:0000256" key="6">
    <source>
        <dbReference type="PIRSR" id="PIRSR624869-1"/>
    </source>
</evidence>
<evidence type="ECO:0000313" key="10">
    <source>
        <dbReference type="EMBL" id="VDK43286.1"/>
    </source>
</evidence>
<dbReference type="CDD" id="cd10314">
    <property type="entry name" value="FAM20_C"/>
    <property type="match status" value="1"/>
</dbReference>
<feature type="active site" evidence="6">
    <location>
        <position position="366"/>
    </location>
</feature>
<reference evidence="10 11" key="2">
    <citation type="submission" date="2018-11" db="EMBL/GenBank/DDBJ databases">
        <authorList>
            <consortium name="Pathogen Informatics"/>
        </authorList>
    </citation>
    <scope>NUCLEOTIDE SEQUENCE [LARGE SCALE GENOMIC DNA]</scope>
</reference>
<dbReference type="GO" id="GO:0005524">
    <property type="term" value="F:ATP binding"/>
    <property type="evidence" value="ECO:0007669"/>
    <property type="project" value="UniProtKB-KW"/>
</dbReference>
<feature type="binding site" evidence="7">
    <location>
        <position position="371"/>
    </location>
    <ligand>
        <name>ATP</name>
        <dbReference type="ChEBI" id="CHEBI:30616"/>
    </ligand>
</feature>
<feature type="binding site" evidence="7">
    <location>
        <position position="192"/>
    </location>
    <ligand>
        <name>ATP</name>
        <dbReference type="ChEBI" id="CHEBI:30616"/>
    </ligand>
</feature>
<dbReference type="EMBL" id="UYRR01031007">
    <property type="protein sequence ID" value="VDK43286.1"/>
    <property type="molecule type" value="Genomic_DNA"/>
</dbReference>
<feature type="binding site" evidence="7">
    <location>
        <position position="176"/>
    </location>
    <ligand>
        <name>ATP</name>
        <dbReference type="ChEBI" id="CHEBI:30616"/>
    </ligand>
</feature>
<feature type="binding site" evidence="8">
    <location>
        <position position="387"/>
    </location>
    <ligand>
        <name>Mn(2+)</name>
        <dbReference type="ChEBI" id="CHEBI:29035"/>
    </ligand>
</feature>
<evidence type="ECO:0000256" key="8">
    <source>
        <dbReference type="PIRSR" id="PIRSR624869-3"/>
    </source>
</evidence>
<keyword evidence="11" id="KW-1185">Reference proteome</keyword>
<keyword evidence="5" id="KW-0325">Glycoprotein</keyword>
<keyword evidence="8" id="KW-0464">Manganese</keyword>
<feature type="domain" description="FAM20 C-terminal" evidence="9">
    <location>
        <begin position="259"/>
        <end position="473"/>
    </location>
</feature>
<reference evidence="12" key="1">
    <citation type="submission" date="2017-02" db="UniProtKB">
        <authorList>
            <consortium name="WormBaseParasite"/>
        </authorList>
    </citation>
    <scope>IDENTIFICATION</scope>
</reference>
<dbReference type="InterPro" id="IPR024869">
    <property type="entry name" value="FAM20"/>
</dbReference>
<evidence type="ECO:0000256" key="5">
    <source>
        <dbReference type="ARBA" id="ARBA00023180"/>
    </source>
</evidence>